<dbReference type="AlphaFoldDB" id="L9USQ7"/>
<protein>
    <recommendedName>
        <fullName evidence="4">Pectin lyase domain protein</fullName>
    </recommendedName>
</protein>
<name>L9USQ7_NATMM</name>
<evidence type="ECO:0008006" key="4">
    <source>
        <dbReference type="Google" id="ProtNLM"/>
    </source>
</evidence>
<feature type="region of interest" description="Disordered" evidence="1">
    <location>
        <begin position="1"/>
        <end position="71"/>
    </location>
</feature>
<evidence type="ECO:0000256" key="1">
    <source>
        <dbReference type="SAM" id="MobiDB-lite"/>
    </source>
</evidence>
<evidence type="ECO:0000313" key="3">
    <source>
        <dbReference type="Proteomes" id="UP000011543"/>
    </source>
</evidence>
<accession>L9USQ7</accession>
<dbReference type="SUPFAM" id="SSF51126">
    <property type="entry name" value="Pectin lyase-like"/>
    <property type="match status" value="1"/>
</dbReference>
<dbReference type="Proteomes" id="UP000011543">
    <property type="component" value="Unassembled WGS sequence"/>
</dbReference>
<gene>
    <name evidence="2" type="ORF">C500_13886</name>
</gene>
<dbReference type="EMBL" id="AOHS01000044">
    <property type="protein sequence ID" value="ELY27746.1"/>
    <property type="molecule type" value="Genomic_DNA"/>
</dbReference>
<dbReference type="PATRIC" id="fig|547559.17.peg.2747"/>
<dbReference type="InterPro" id="IPR006311">
    <property type="entry name" value="TAT_signal"/>
</dbReference>
<organism evidence="2 3">
    <name type="scientific">Natrialba magadii (strain ATCC 43099 / DSM 3394 / CCM 3739 / CIP 104546 / IAM 13178 / JCM 8861 / NBRC 102185 / NCIMB 2190 / MS3)</name>
    <name type="common">Natronobacterium magadii</name>
    <dbReference type="NCBI Taxonomy" id="547559"/>
    <lineage>
        <taxon>Archaea</taxon>
        <taxon>Methanobacteriati</taxon>
        <taxon>Methanobacteriota</taxon>
        <taxon>Stenosarchaea group</taxon>
        <taxon>Halobacteria</taxon>
        <taxon>Halobacteriales</taxon>
        <taxon>Natrialbaceae</taxon>
        <taxon>Natrialba</taxon>
    </lineage>
</organism>
<dbReference type="PROSITE" id="PS51318">
    <property type="entry name" value="TAT"/>
    <property type="match status" value="1"/>
</dbReference>
<dbReference type="InterPro" id="IPR011050">
    <property type="entry name" value="Pectin_lyase_fold/virulence"/>
</dbReference>
<feature type="compositionally biased region" description="Gly residues" evidence="1">
    <location>
        <begin position="48"/>
        <end position="58"/>
    </location>
</feature>
<sequence>MSERSGMRNAVHGDGCDETGTSNADTDSTTGLSAGNGDVNGTRNGTEIGIGAGTGTGTGTEIQNKNPPTRSRRTFLQGASIAGIAALGLGAGATGSATAVHENGEDFDNVVNMVDAGADPTGQESITPVLESVRADNTMLLFPEGEYYIDEQFRFTGFEKFGIVGDGATLVPANYHDFDGPQFRLFRLGVSYNPGGNLLFEGIDVDQTAPDTGIRVIEATIADQLEVRDVTVRGEHDSGTWGPGMFAMTDPNGEGIVERFRAPDGGMHADRTPNAGNIWRGPIGIEANTNVGHIEFKDCELGGFPDNGLYAINEEGSIYVNGGEFRNSNGANVRVGGQGSVVRGATVEIDRTRSYDNSQRAVRLENGDELHVDNVDISITSTQPTSHAVSVMNTCHSSRIENTSIEISGDEVNHGIVVSPDAGYTHVYGGNIVHEAAGGYPFWIRDSDKDDQVLVELLDISGEAGVTGAGFRDGIRCGRNGCRFSNVSVDQPGRNGVDRNGIYLAGDDTTLYRCTFRASQYPYIDNGSGNLLRNSTAESHNSNLEGVRLYPGIDSPALRVNEIGNGIDDLGASNVVTWRNTIV</sequence>
<feature type="compositionally biased region" description="Polar residues" evidence="1">
    <location>
        <begin position="19"/>
        <end position="44"/>
    </location>
</feature>
<comment type="caution">
    <text evidence="2">The sequence shown here is derived from an EMBL/GenBank/DDBJ whole genome shotgun (WGS) entry which is preliminary data.</text>
</comment>
<reference evidence="2 3" key="1">
    <citation type="journal article" date="2014" name="PLoS Genet.">
        <title>Phylogenetically driven sequencing of extremely halophilic archaea reveals strategies for static and dynamic osmo-response.</title>
        <authorList>
            <person name="Becker E.A."/>
            <person name="Seitzer P.M."/>
            <person name="Tritt A."/>
            <person name="Larsen D."/>
            <person name="Krusor M."/>
            <person name="Yao A.I."/>
            <person name="Wu D."/>
            <person name="Madern D."/>
            <person name="Eisen J.A."/>
            <person name="Darling A.E."/>
            <person name="Facciotti M.T."/>
        </authorList>
    </citation>
    <scope>NUCLEOTIDE SEQUENCE [LARGE SCALE GENOMIC DNA]</scope>
    <source>
        <strain evidence="3">ATCC 43099 / DSM 3394 / CCM 3739 / CIP 104546 / IAM 13178 / JCM 8861 / NBRC 102185 / NCIMB 2190 / MS3</strain>
    </source>
</reference>
<evidence type="ECO:0000313" key="2">
    <source>
        <dbReference type="EMBL" id="ELY27746.1"/>
    </source>
</evidence>
<proteinExistence type="predicted"/>